<gene>
    <name evidence="1" type="ORF">HPB52_007584</name>
</gene>
<dbReference type="Pfam" id="PF13688">
    <property type="entry name" value="Reprolysin_5"/>
    <property type="match status" value="1"/>
</dbReference>
<dbReference type="EMBL" id="JABSTV010001254">
    <property type="protein sequence ID" value="KAH7939153.1"/>
    <property type="molecule type" value="Genomic_DNA"/>
</dbReference>
<comment type="caution">
    <text evidence="1">The sequence shown here is derived from an EMBL/GenBank/DDBJ whole genome shotgun (WGS) entry which is preliminary data.</text>
</comment>
<dbReference type="SUPFAM" id="SSF55486">
    <property type="entry name" value="Metalloproteases ('zincins'), catalytic domain"/>
    <property type="match status" value="1"/>
</dbReference>
<reference evidence="1" key="2">
    <citation type="submission" date="2021-09" db="EMBL/GenBank/DDBJ databases">
        <authorList>
            <person name="Jia N."/>
            <person name="Wang J."/>
            <person name="Shi W."/>
            <person name="Du L."/>
            <person name="Sun Y."/>
            <person name="Zhan W."/>
            <person name="Jiang J."/>
            <person name="Wang Q."/>
            <person name="Zhang B."/>
            <person name="Ji P."/>
            <person name="Sakyi L.B."/>
            <person name="Cui X."/>
            <person name="Yuan T."/>
            <person name="Jiang B."/>
            <person name="Yang W."/>
            <person name="Lam T.T.-Y."/>
            <person name="Chang Q."/>
            <person name="Ding S."/>
            <person name="Wang X."/>
            <person name="Zhu J."/>
            <person name="Ruan X."/>
            <person name="Zhao L."/>
            <person name="Wei J."/>
            <person name="Que T."/>
            <person name="Du C."/>
            <person name="Cheng J."/>
            <person name="Dai P."/>
            <person name="Han X."/>
            <person name="Huang E."/>
            <person name="Gao Y."/>
            <person name="Liu J."/>
            <person name="Shao H."/>
            <person name="Ye R."/>
            <person name="Li L."/>
            <person name="Wei W."/>
            <person name="Wang X."/>
            <person name="Wang C."/>
            <person name="Huo Q."/>
            <person name="Li W."/>
            <person name="Guo W."/>
            <person name="Chen H."/>
            <person name="Chen S."/>
            <person name="Zhou L."/>
            <person name="Zhou L."/>
            <person name="Ni X."/>
            <person name="Tian J."/>
            <person name="Zhou Y."/>
            <person name="Sheng Y."/>
            <person name="Liu T."/>
            <person name="Pan Y."/>
            <person name="Xia L."/>
            <person name="Li J."/>
            <person name="Zhao F."/>
            <person name="Cao W."/>
        </authorList>
    </citation>
    <scope>NUCLEOTIDE SEQUENCE</scope>
    <source>
        <strain evidence="1">Rsan-2018</strain>
        <tissue evidence="1">Larvae</tissue>
    </source>
</reference>
<dbReference type="VEuPathDB" id="VectorBase:RSAN_042133"/>
<organism evidence="1 2">
    <name type="scientific">Rhipicephalus sanguineus</name>
    <name type="common">Brown dog tick</name>
    <name type="synonym">Ixodes sanguineus</name>
    <dbReference type="NCBI Taxonomy" id="34632"/>
    <lineage>
        <taxon>Eukaryota</taxon>
        <taxon>Metazoa</taxon>
        <taxon>Ecdysozoa</taxon>
        <taxon>Arthropoda</taxon>
        <taxon>Chelicerata</taxon>
        <taxon>Arachnida</taxon>
        <taxon>Acari</taxon>
        <taxon>Parasitiformes</taxon>
        <taxon>Ixodida</taxon>
        <taxon>Ixodoidea</taxon>
        <taxon>Ixodidae</taxon>
        <taxon>Rhipicephalinae</taxon>
        <taxon>Rhipicephalus</taxon>
        <taxon>Rhipicephalus</taxon>
    </lineage>
</organism>
<keyword evidence="2" id="KW-1185">Reference proteome</keyword>
<evidence type="ECO:0000313" key="2">
    <source>
        <dbReference type="Proteomes" id="UP000821837"/>
    </source>
</evidence>
<dbReference type="GO" id="GO:0008237">
    <property type="term" value="F:metallopeptidase activity"/>
    <property type="evidence" value="ECO:0007669"/>
    <property type="project" value="InterPro"/>
</dbReference>
<dbReference type="InterPro" id="IPR024079">
    <property type="entry name" value="MetalloPept_cat_dom_sf"/>
</dbReference>
<dbReference type="AlphaFoldDB" id="A0A9D4PEZ5"/>
<name>A0A9D4PEZ5_RHISA</name>
<proteinExistence type="predicted"/>
<dbReference type="Gene3D" id="3.40.390.10">
    <property type="entry name" value="Collagenase (Catalytic Domain)"/>
    <property type="match status" value="1"/>
</dbReference>
<protein>
    <submittedName>
        <fullName evidence="1">Uncharacterized protein</fullName>
    </submittedName>
</protein>
<dbReference type="Proteomes" id="UP000821837">
    <property type="component" value="Chromosome 8"/>
</dbReference>
<sequence length="87" mass="9410">MAVALGEDKAGFYTGVHTTTHELAHVLGAEHDGEEPTYVGHPGAKGCPWDVGNIMSYVNKGPNHNQFSVCSLQQMQYVIMSAYKESA</sequence>
<accession>A0A9D4PEZ5</accession>
<evidence type="ECO:0000313" key="1">
    <source>
        <dbReference type="EMBL" id="KAH7939153.1"/>
    </source>
</evidence>
<reference evidence="1" key="1">
    <citation type="journal article" date="2020" name="Cell">
        <title>Large-Scale Comparative Analyses of Tick Genomes Elucidate Their Genetic Diversity and Vector Capacities.</title>
        <authorList>
            <consortium name="Tick Genome and Microbiome Consortium (TIGMIC)"/>
            <person name="Jia N."/>
            <person name="Wang J."/>
            <person name="Shi W."/>
            <person name="Du L."/>
            <person name="Sun Y."/>
            <person name="Zhan W."/>
            <person name="Jiang J.F."/>
            <person name="Wang Q."/>
            <person name="Zhang B."/>
            <person name="Ji P."/>
            <person name="Bell-Sakyi L."/>
            <person name="Cui X.M."/>
            <person name="Yuan T.T."/>
            <person name="Jiang B.G."/>
            <person name="Yang W.F."/>
            <person name="Lam T.T."/>
            <person name="Chang Q.C."/>
            <person name="Ding S.J."/>
            <person name="Wang X.J."/>
            <person name="Zhu J.G."/>
            <person name="Ruan X.D."/>
            <person name="Zhao L."/>
            <person name="Wei J.T."/>
            <person name="Ye R.Z."/>
            <person name="Que T.C."/>
            <person name="Du C.H."/>
            <person name="Zhou Y.H."/>
            <person name="Cheng J.X."/>
            <person name="Dai P.F."/>
            <person name="Guo W.B."/>
            <person name="Han X.H."/>
            <person name="Huang E.J."/>
            <person name="Li L.F."/>
            <person name="Wei W."/>
            <person name="Gao Y.C."/>
            <person name="Liu J.Z."/>
            <person name="Shao H.Z."/>
            <person name="Wang X."/>
            <person name="Wang C.C."/>
            <person name="Yang T.C."/>
            <person name="Huo Q.B."/>
            <person name="Li W."/>
            <person name="Chen H.Y."/>
            <person name="Chen S.E."/>
            <person name="Zhou L.G."/>
            <person name="Ni X.B."/>
            <person name="Tian J.H."/>
            <person name="Sheng Y."/>
            <person name="Liu T."/>
            <person name="Pan Y.S."/>
            <person name="Xia L.Y."/>
            <person name="Li J."/>
            <person name="Zhao F."/>
            <person name="Cao W.C."/>
        </authorList>
    </citation>
    <scope>NUCLEOTIDE SEQUENCE</scope>
    <source>
        <strain evidence="1">Rsan-2018</strain>
    </source>
</reference>